<dbReference type="AlphaFoldDB" id="V6JXV7"/>
<name>V6JXV7_STRRC</name>
<sequence length="56" mass="5523">MISMPVFAAGGADGGVARLRQTRDDQHGTGGVPGAGGEQHQHGRAERDGPDGVGAG</sequence>
<evidence type="ECO:0000313" key="2">
    <source>
        <dbReference type="EMBL" id="EST24006.1"/>
    </source>
</evidence>
<feature type="region of interest" description="Disordered" evidence="1">
    <location>
        <begin position="1"/>
        <end position="56"/>
    </location>
</feature>
<accession>V6JXV7</accession>
<comment type="caution">
    <text evidence="2">The sequence shown here is derived from an EMBL/GenBank/DDBJ whole genome shotgun (WGS) entry which is preliminary data.</text>
</comment>
<dbReference type="Proteomes" id="UP000017984">
    <property type="component" value="Chromosome"/>
</dbReference>
<gene>
    <name evidence="2" type="ORF">M878_32070</name>
</gene>
<organism evidence="2 3">
    <name type="scientific">Streptomyces roseochromogenus subsp. oscitans DS 12.976</name>
    <dbReference type="NCBI Taxonomy" id="1352936"/>
    <lineage>
        <taxon>Bacteria</taxon>
        <taxon>Bacillati</taxon>
        <taxon>Actinomycetota</taxon>
        <taxon>Actinomycetes</taxon>
        <taxon>Kitasatosporales</taxon>
        <taxon>Streptomycetaceae</taxon>
        <taxon>Streptomyces</taxon>
    </lineage>
</organism>
<keyword evidence="3" id="KW-1185">Reference proteome</keyword>
<protein>
    <submittedName>
        <fullName evidence="2">Uncharacterized protein</fullName>
    </submittedName>
</protein>
<dbReference type="STRING" id="1352936.M878_32070"/>
<evidence type="ECO:0000256" key="1">
    <source>
        <dbReference type="SAM" id="MobiDB-lite"/>
    </source>
</evidence>
<proteinExistence type="predicted"/>
<dbReference type="HOGENOM" id="CLU_3012504_0_0_11"/>
<reference evidence="2 3" key="1">
    <citation type="journal article" date="2014" name="Genome Announc.">
        <title>Draft Genome Sequence of Streptomyces roseochromogenes subsp. oscitans DS 12.976, Producer of the Aminocoumarin Antibiotic Clorobiocin.</title>
        <authorList>
            <person name="Ruckert C."/>
            <person name="Kalinowski J."/>
            <person name="Heide L."/>
            <person name="Apel A.K."/>
        </authorList>
    </citation>
    <scope>NUCLEOTIDE SEQUENCE [LARGE SCALE GENOMIC DNA]</scope>
    <source>
        <strain evidence="2 3">DS 12.976</strain>
    </source>
</reference>
<feature type="compositionally biased region" description="Gly residues" evidence="1">
    <location>
        <begin position="28"/>
        <end position="37"/>
    </location>
</feature>
<evidence type="ECO:0000313" key="3">
    <source>
        <dbReference type="Proteomes" id="UP000017984"/>
    </source>
</evidence>
<feature type="compositionally biased region" description="Basic and acidic residues" evidence="1">
    <location>
        <begin position="39"/>
        <end position="50"/>
    </location>
</feature>
<dbReference type="EMBL" id="AWQX01000274">
    <property type="protein sequence ID" value="EST24006.1"/>
    <property type="molecule type" value="Genomic_DNA"/>
</dbReference>